<dbReference type="Proteomes" id="UP000190027">
    <property type="component" value="Unassembled WGS sequence"/>
</dbReference>
<dbReference type="InterPro" id="IPR012902">
    <property type="entry name" value="N_methyl_site"/>
</dbReference>
<dbReference type="AlphaFoldDB" id="A0A1T4WA89"/>
<evidence type="ECO:0000256" key="1">
    <source>
        <dbReference type="SAM" id="Phobius"/>
    </source>
</evidence>
<dbReference type="OrthoDB" id="9852370at2"/>
<dbReference type="RefSeq" id="WP_078716186.1">
    <property type="nucleotide sequence ID" value="NZ_FUYC01000002.1"/>
</dbReference>
<proteinExistence type="predicted"/>
<evidence type="ECO:0000313" key="2">
    <source>
        <dbReference type="EMBL" id="SKA74183.1"/>
    </source>
</evidence>
<dbReference type="STRING" id="1121449.SAMN02745704_00610"/>
<name>A0A1T4WA89_9BACT</name>
<dbReference type="PROSITE" id="PS00409">
    <property type="entry name" value="PROKAR_NTER_METHYL"/>
    <property type="match status" value="1"/>
</dbReference>
<keyword evidence="1" id="KW-0472">Membrane</keyword>
<dbReference type="EMBL" id="FUYC01000002">
    <property type="protein sequence ID" value="SKA74183.1"/>
    <property type="molecule type" value="Genomic_DNA"/>
</dbReference>
<gene>
    <name evidence="2" type="ORF">SAMN02745704_00610</name>
</gene>
<evidence type="ECO:0000313" key="3">
    <source>
        <dbReference type="Proteomes" id="UP000190027"/>
    </source>
</evidence>
<keyword evidence="1" id="KW-0812">Transmembrane</keyword>
<reference evidence="2 3" key="1">
    <citation type="submission" date="2017-02" db="EMBL/GenBank/DDBJ databases">
        <authorList>
            <person name="Peterson S.W."/>
        </authorList>
    </citation>
    <scope>NUCLEOTIDE SEQUENCE [LARGE SCALE GENOMIC DNA]</scope>
    <source>
        <strain evidence="2 3">DSM 16080</strain>
    </source>
</reference>
<accession>A0A1T4WA89</accession>
<sequence>MSTRRTSAALHGFSLVETILAVILVGVLGAFLVSLVGPRLGITPEVVGLVRNEALVERTLETIQADYLEQINGVTPDNALAVIVQNEAAGNYDQDGVETDVAYITFSTAGTEQAGGGVTDTLKVTVSLPDDQGNAHYRLSTLLTRSRISGQNNDTVNF</sequence>
<keyword evidence="3" id="KW-1185">Reference proteome</keyword>
<feature type="transmembrane region" description="Helical" evidence="1">
    <location>
        <begin position="12"/>
        <end position="36"/>
    </location>
</feature>
<evidence type="ECO:0008006" key="4">
    <source>
        <dbReference type="Google" id="ProtNLM"/>
    </source>
</evidence>
<keyword evidence="1" id="KW-1133">Transmembrane helix</keyword>
<protein>
    <recommendedName>
        <fullName evidence="4">Prepilin-type N-terminal cleavage/methylation domain-containing protein</fullName>
    </recommendedName>
</protein>
<organism evidence="2 3">
    <name type="scientific">Paucidesulfovibrio gracilis DSM 16080</name>
    <dbReference type="NCBI Taxonomy" id="1121449"/>
    <lineage>
        <taxon>Bacteria</taxon>
        <taxon>Pseudomonadati</taxon>
        <taxon>Thermodesulfobacteriota</taxon>
        <taxon>Desulfovibrionia</taxon>
        <taxon>Desulfovibrionales</taxon>
        <taxon>Desulfovibrionaceae</taxon>
        <taxon>Paucidesulfovibrio</taxon>
    </lineage>
</organism>